<gene>
    <name evidence="16" type="ORF">BDEG_20970</name>
</gene>
<evidence type="ECO:0000256" key="5">
    <source>
        <dbReference type="ARBA" id="ARBA00022679"/>
    </source>
</evidence>
<feature type="compositionally biased region" description="Basic and acidic residues" evidence="13">
    <location>
        <begin position="1"/>
        <end position="14"/>
    </location>
</feature>
<dbReference type="GO" id="GO:0102704">
    <property type="term" value="F:GDP-Man:Man(2)GlcNAc(2)-PP-Dol alpha-1,6-mannosyltransferase activity"/>
    <property type="evidence" value="ECO:0007669"/>
    <property type="project" value="UniProtKB-UniRule"/>
</dbReference>
<dbReference type="EC" id="2.4.1.257" evidence="12"/>
<reference evidence="16 17" key="1">
    <citation type="submission" date="2006-10" db="EMBL/GenBank/DDBJ databases">
        <title>The Genome Sequence of Batrachochytrium dendrobatidis JEL423.</title>
        <authorList>
            <consortium name="The Broad Institute Genome Sequencing Platform"/>
            <person name="Birren B."/>
            <person name="Lander E."/>
            <person name="Galagan J."/>
            <person name="Cuomo C."/>
            <person name="Devon K."/>
            <person name="Jaffe D."/>
            <person name="Butler J."/>
            <person name="Alvarez P."/>
            <person name="Gnerre S."/>
            <person name="Grabherr M."/>
            <person name="Kleber M."/>
            <person name="Mauceli E."/>
            <person name="Brockman W."/>
            <person name="Young S."/>
            <person name="LaButti K."/>
            <person name="Sykes S."/>
            <person name="DeCaprio D."/>
            <person name="Crawford M."/>
            <person name="Koehrsen M."/>
            <person name="Engels R."/>
            <person name="Montgomery P."/>
            <person name="Pearson M."/>
            <person name="Howarth C."/>
            <person name="Larson L."/>
            <person name="White J."/>
            <person name="O'Leary S."/>
            <person name="Kodira C."/>
            <person name="Zeng Q."/>
            <person name="Yandava C."/>
            <person name="Alvarado L."/>
            <person name="Longcore J."/>
            <person name="James T."/>
        </authorList>
    </citation>
    <scope>NUCLEOTIDE SEQUENCE [LARGE SCALE GENOMIC DNA]</scope>
    <source>
        <strain evidence="16 17">JEL423</strain>
    </source>
</reference>
<comment type="function">
    <text evidence="1 12">Mannosylates Man(2)GlcNAc(2)-dolichol diphosphate and Man(1)GlcNAc(2)-dolichol diphosphate to form Man(3)GlcNAc(2)-dolichol diphosphate.</text>
</comment>
<dbReference type="Pfam" id="PF13439">
    <property type="entry name" value="Glyco_transf_4"/>
    <property type="match status" value="1"/>
</dbReference>
<evidence type="ECO:0000256" key="13">
    <source>
        <dbReference type="SAM" id="MobiDB-lite"/>
    </source>
</evidence>
<dbReference type="UniPathway" id="UPA00378"/>
<protein>
    <recommendedName>
        <fullName evidence="12">Alpha-1,3/1,6-mannosyltransferase ALG2</fullName>
        <ecNumber evidence="12">2.4.1.132</ecNumber>
        <ecNumber evidence="12">2.4.1.257</ecNumber>
    </recommendedName>
    <alternativeName>
        <fullName evidence="12">GDP-Man:Man(1)GlcNAc(2)-PP-Dol alpha-1,3-mannosyltransferase</fullName>
    </alternativeName>
</protein>
<dbReference type="InterPro" id="IPR028098">
    <property type="entry name" value="Glyco_trans_4-like_N"/>
</dbReference>
<dbReference type="EC" id="2.4.1.132" evidence="12"/>
<evidence type="ECO:0000313" key="17">
    <source>
        <dbReference type="Proteomes" id="UP000077115"/>
    </source>
</evidence>
<dbReference type="SUPFAM" id="SSF53756">
    <property type="entry name" value="UDP-Glycosyltransferase/glycogen phosphorylase"/>
    <property type="match status" value="1"/>
</dbReference>
<keyword evidence="5 12" id="KW-0808">Transferase</keyword>
<feature type="transmembrane region" description="Helical" evidence="12">
    <location>
        <begin position="110"/>
        <end position="129"/>
    </location>
</feature>
<evidence type="ECO:0000256" key="1">
    <source>
        <dbReference type="ARBA" id="ARBA00003142"/>
    </source>
</evidence>
<evidence type="ECO:0000256" key="6">
    <source>
        <dbReference type="ARBA" id="ARBA00022692"/>
    </source>
</evidence>
<keyword evidence="6 12" id="KW-0812">Transmembrane</keyword>
<dbReference type="VEuPathDB" id="FungiDB:BDEG_20970"/>
<evidence type="ECO:0000256" key="10">
    <source>
        <dbReference type="ARBA" id="ARBA00045103"/>
    </source>
</evidence>
<keyword evidence="8 12" id="KW-1133">Transmembrane helix</keyword>
<feature type="transmembrane region" description="Helical" evidence="12">
    <location>
        <begin position="392"/>
        <end position="413"/>
    </location>
</feature>
<evidence type="ECO:0000259" key="14">
    <source>
        <dbReference type="Pfam" id="PF00534"/>
    </source>
</evidence>
<dbReference type="OrthoDB" id="448893at2759"/>
<comment type="catalytic activity">
    <reaction evidence="11 12">
        <text>an alpha-D-Man-(1-&gt;3)-beta-D-Man-(1-&gt;4)-beta-D-GlcNAc-(1-&gt;4)-alpha-D-GlcNAc-diphospho-di-trans,poly-cis-dolichol + GDP-alpha-D-mannose = an alpha-D-Man-(1-&gt;3)-[alpha-D-Man-(1-&gt;6)]-beta-D-Man-(1-&gt;4)-beta-D-GlcNAc-(1-&gt;4)-alpha-D-GlcNAc-diphospho-di-trans,poly-cis-dolichol + GDP + H(+)</text>
        <dbReference type="Rhea" id="RHEA:29519"/>
        <dbReference type="Rhea" id="RHEA-COMP:19513"/>
        <dbReference type="Rhea" id="RHEA-COMP:19515"/>
        <dbReference type="ChEBI" id="CHEBI:15378"/>
        <dbReference type="ChEBI" id="CHEBI:57527"/>
        <dbReference type="ChEBI" id="CHEBI:58189"/>
        <dbReference type="ChEBI" id="CHEBI:132510"/>
        <dbReference type="ChEBI" id="CHEBI:132511"/>
        <dbReference type="EC" id="2.4.1.257"/>
    </reaction>
    <physiologicalReaction direction="left-to-right" evidence="11 12">
        <dbReference type="Rhea" id="RHEA:29520"/>
    </physiologicalReaction>
</comment>
<keyword evidence="4 12" id="KW-0328">Glycosyltransferase</keyword>
<keyword evidence="9 12" id="KW-0472">Membrane</keyword>
<evidence type="ECO:0000256" key="7">
    <source>
        <dbReference type="ARBA" id="ARBA00022824"/>
    </source>
</evidence>
<dbReference type="Gene3D" id="3.40.50.2000">
    <property type="entry name" value="Glycogen Phosphorylase B"/>
    <property type="match status" value="3"/>
</dbReference>
<evidence type="ECO:0000256" key="9">
    <source>
        <dbReference type="ARBA" id="ARBA00023136"/>
    </source>
</evidence>
<dbReference type="PANTHER" id="PTHR45918">
    <property type="entry name" value="ALPHA-1,3/1,6-MANNOSYLTRANSFERASE ALG2"/>
    <property type="match status" value="1"/>
</dbReference>
<comment type="catalytic activity">
    <reaction evidence="10 12">
        <text>a beta-D-Man-(1-&gt;4)-beta-D-GlcNAc-(1-&gt;4)-alpha-D-GlcNAc-diphospho-di-trans,poly-cis-dolichol + GDP-alpha-D-mannose = an alpha-D-Man-(1-&gt;3)-beta-D-Man-(1-&gt;4)-beta-D-GlcNAc-(1-&gt;4)-alpha-D-GlcNAc-diphospho-di-trans,poly-cis-dolichol + GDP + H(+)</text>
        <dbReference type="Rhea" id="RHEA:29515"/>
        <dbReference type="Rhea" id="RHEA-COMP:19511"/>
        <dbReference type="Rhea" id="RHEA-COMP:19513"/>
        <dbReference type="ChEBI" id="CHEBI:15378"/>
        <dbReference type="ChEBI" id="CHEBI:57527"/>
        <dbReference type="ChEBI" id="CHEBI:58189"/>
        <dbReference type="ChEBI" id="CHEBI:58472"/>
        <dbReference type="ChEBI" id="CHEBI:132510"/>
        <dbReference type="EC" id="2.4.1.132"/>
    </reaction>
    <physiologicalReaction direction="left-to-right" evidence="10 12">
        <dbReference type="Rhea" id="RHEA:29516"/>
    </physiologicalReaction>
</comment>
<evidence type="ECO:0000313" key="16">
    <source>
        <dbReference type="EMBL" id="OAJ36853.1"/>
    </source>
</evidence>
<feature type="domain" description="Glycosyltransferase subfamily 4-like N-terminal" evidence="15">
    <location>
        <begin position="49"/>
        <end position="208"/>
    </location>
</feature>
<dbReference type="AlphaFoldDB" id="A0A177WA03"/>
<evidence type="ECO:0000259" key="15">
    <source>
        <dbReference type="Pfam" id="PF13439"/>
    </source>
</evidence>
<dbReference type="EMBL" id="DS022300">
    <property type="protein sequence ID" value="OAJ36853.1"/>
    <property type="molecule type" value="Genomic_DNA"/>
</dbReference>
<proteinExistence type="inferred from homology"/>
<feature type="domain" description="Glycosyl transferase family 1" evidence="14">
    <location>
        <begin position="259"/>
        <end position="358"/>
    </location>
</feature>
<sequence>MADTLQTKDSKTEDAIGSSKQQESNDISLIESKTTIQLRVAFIHPDLGIGGAERLVVDAAVGLQSRGHKVTMYTSHHDCSHCFEETRDGTLNVHVFGDWLPRSFFGKGGMILFAILRSLYLAMALITIHRNDYDILFVDQLSFSIPILKLTGAKILFYCHFPDKLLTQRDSLIKRVYRIPFDIMEELTTKMADKVVVNSNFTASVFNSSFQTMSEKPGGYDVRVSENVEYMQELQALAQELGLAIATLDGKDTLKHPSDAQVIFLPSFSEAQRTFILSTSLCLVYTPVHEHFGIVPIEAMYAQLPVVAANNGGPTESILHNATGILCDAEPDSFSRSIALLVKDKNKAKAMGKLGRERVTTKFSLETFTKSLEHILFETMESDNMDAVMTSYVVYLTVISLTPVFIVTMLYILL</sequence>
<reference evidence="16 17" key="2">
    <citation type="submission" date="2016-05" db="EMBL/GenBank/DDBJ databases">
        <title>Lineage-specific infection strategies underlie the spectrum of fungal disease in amphibians.</title>
        <authorList>
            <person name="Cuomo C.A."/>
            <person name="Farrer R.A."/>
            <person name="James T."/>
            <person name="Longcore J."/>
            <person name="Birren B."/>
        </authorList>
    </citation>
    <scope>NUCLEOTIDE SEQUENCE [LARGE SCALE GENOMIC DNA]</scope>
    <source>
        <strain evidence="16 17">JEL423</strain>
    </source>
</reference>
<dbReference type="InterPro" id="IPR027054">
    <property type="entry name" value="ALG2"/>
</dbReference>
<dbReference type="GO" id="GO:0005789">
    <property type="term" value="C:endoplasmic reticulum membrane"/>
    <property type="evidence" value="ECO:0007669"/>
    <property type="project" value="UniProtKB-SubCell"/>
</dbReference>
<keyword evidence="7 12" id="KW-0256">Endoplasmic reticulum</keyword>
<comment type="pathway">
    <text evidence="3 12">Protein modification; protein glycosylation.</text>
</comment>
<comment type="subcellular location">
    <subcellularLocation>
        <location evidence="2 12">Endoplasmic reticulum membrane</location>
    </subcellularLocation>
</comment>
<organism evidence="16 17">
    <name type="scientific">Batrachochytrium dendrobatidis (strain JEL423)</name>
    <dbReference type="NCBI Taxonomy" id="403673"/>
    <lineage>
        <taxon>Eukaryota</taxon>
        <taxon>Fungi</taxon>
        <taxon>Fungi incertae sedis</taxon>
        <taxon>Chytridiomycota</taxon>
        <taxon>Chytridiomycota incertae sedis</taxon>
        <taxon>Chytridiomycetes</taxon>
        <taxon>Rhizophydiales</taxon>
        <taxon>Rhizophydiales incertae sedis</taxon>
        <taxon>Batrachochytrium</taxon>
    </lineage>
</organism>
<evidence type="ECO:0000256" key="11">
    <source>
        <dbReference type="ARBA" id="ARBA00045104"/>
    </source>
</evidence>
<dbReference type="GO" id="GO:0004378">
    <property type="term" value="F:GDP-Man:Man(1)GlcNAc(2)-PP-Dol alpha-1,3-mannosyltransferase activity"/>
    <property type="evidence" value="ECO:0007669"/>
    <property type="project" value="UniProtKB-UniRule"/>
</dbReference>
<dbReference type="InterPro" id="IPR001296">
    <property type="entry name" value="Glyco_trans_1"/>
</dbReference>
<feature type="region of interest" description="Disordered" evidence="13">
    <location>
        <begin position="1"/>
        <end position="23"/>
    </location>
</feature>
<evidence type="ECO:0000256" key="8">
    <source>
        <dbReference type="ARBA" id="ARBA00022989"/>
    </source>
</evidence>
<accession>A0A177WA03</accession>
<dbReference type="STRING" id="403673.A0A177WA03"/>
<evidence type="ECO:0000256" key="4">
    <source>
        <dbReference type="ARBA" id="ARBA00022676"/>
    </source>
</evidence>
<evidence type="ECO:0000256" key="12">
    <source>
        <dbReference type="RuleBase" id="RU367136"/>
    </source>
</evidence>
<comment type="similarity">
    <text evidence="12">Belongs to the glycosyltransferase group 1 family.</text>
</comment>
<feature type="transmembrane region" description="Helical" evidence="12">
    <location>
        <begin position="141"/>
        <end position="161"/>
    </location>
</feature>
<evidence type="ECO:0000256" key="3">
    <source>
        <dbReference type="ARBA" id="ARBA00004922"/>
    </source>
</evidence>
<dbReference type="PANTHER" id="PTHR45918:SF1">
    <property type="entry name" value="ALPHA-1,3_1,6-MANNOSYLTRANSFERASE ALG2"/>
    <property type="match status" value="1"/>
</dbReference>
<dbReference type="Pfam" id="PF00534">
    <property type="entry name" value="Glycos_transf_1"/>
    <property type="match status" value="1"/>
</dbReference>
<dbReference type="eggNOG" id="KOG0853">
    <property type="taxonomic scope" value="Eukaryota"/>
</dbReference>
<dbReference type="Proteomes" id="UP000077115">
    <property type="component" value="Unassembled WGS sequence"/>
</dbReference>
<evidence type="ECO:0000256" key="2">
    <source>
        <dbReference type="ARBA" id="ARBA00004586"/>
    </source>
</evidence>
<name>A0A177WA03_BATDL</name>